<proteinExistence type="inferred from homology"/>
<dbReference type="AlphaFoldDB" id="A0A845V8T9"/>
<protein>
    <submittedName>
        <fullName evidence="9">TonB-dependent receptor</fullName>
    </submittedName>
</protein>
<evidence type="ECO:0000256" key="2">
    <source>
        <dbReference type="ARBA" id="ARBA00023136"/>
    </source>
</evidence>
<dbReference type="Pfam" id="PF00593">
    <property type="entry name" value="TonB_dep_Rec_b-barrel"/>
    <property type="match status" value="1"/>
</dbReference>
<feature type="compositionally biased region" description="Basic and acidic residues" evidence="5">
    <location>
        <begin position="121"/>
        <end position="135"/>
    </location>
</feature>
<keyword evidence="10" id="KW-1185">Reference proteome</keyword>
<dbReference type="Pfam" id="PF13620">
    <property type="entry name" value="CarboxypepD_reg"/>
    <property type="match status" value="1"/>
</dbReference>
<sequence>MQRLSWPAAMMLITAMVLAAVLPSAAPAQEEPSADNPARVGLFVFERGRPVADLTVELREVRGSTNVDGAWRGRVSPGTGRLEVRDRGLPLLGLPLSLEPGESLQLIVTLTGDERRAMVSMESSHERDVMPRAADEPSAGGEAGSGVLLGRVVSTEDGAPVAGARIFVSGTPVEGRTDDDGFYRLEVDAGEYAISVLHSAFATRTVRGVSVAADAETERDFEIPPAGLELAEFVVIEPFIEGSLTAVIDEQRRTASVANVLGGEQISRSGDSDVGSALSRVTGLTLVDGQFIYIRGLGERYSSTLVNGANVPSPDPTRKVVPLDLFPTGVIRSILVQKGYSPDMPGDFGGGVVEVRTRGIPEEDFFSVGLSAGLRDGTTFDDGLTYDGGGRDWSGFDDGTRSLPEPVAEIVAGGTKLPPQQSPFTPDGLTPEQLEALGESFSNIYDINEKEMGPDRGVSIEGGKLLEFGPDWNAGLTGSLLWDDSWRNRSELRRTFIPLGDGSLRSNDDYTIERTTRTIGLSGFLTGGINYQDLHEIDLTWMRLRQTEDETSRQTGFNLDEDGDIRINELEWEERELMTYQVQGSHVFPFLNGTRFEWDYSDSAASLDTPDQRRYRYDPDDLAGLIFSRRADSNIRRYTQLDDSAVDVGADVFVPFSFGGLIDGELSGGFRVLEKERDSIIRRFTWEGISNLTQEERRRQQLEDILTPENIGPGGVLLQEVTRNSDTYAAFLDVDAFYGSLDVTFAERIRLSGGARVEDWRQNVRTFSLFEPDTLESESDLADTDLFPAASLTWLISDRQQLRLSYAKTIIRPDFKELSDSPFTDPILKREVVGNPDLVSSDVQHADIRWEFYPEPGELVSIGAFYKLIQQPIELTVQPGVSQLLTYANAKEAENFGIELEGRKTLGFLDRWLGWDEVFDPFYMAGNVSIIDSEITINPDDRGILTSTSRELQGQSPLIINFQVGYDRPDLGIEATLLYNFVGERIAEVGVLGAPDKIEQGQGALDFVLRWRWRDHWAFSAKFGNLLDDRFEIKQGPETTQRYGNGRTLGLGLSYDFL</sequence>
<dbReference type="SUPFAM" id="SSF49464">
    <property type="entry name" value="Carboxypeptidase regulatory domain-like"/>
    <property type="match status" value="1"/>
</dbReference>
<evidence type="ECO:0000313" key="10">
    <source>
        <dbReference type="Proteomes" id="UP000484885"/>
    </source>
</evidence>
<dbReference type="Gene3D" id="2.170.130.10">
    <property type="entry name" value="TonB-dependent receptor, plug domain"/>
    <property type="match status" value="1"/>
</dbReference>
<feature type="domain" description="TonB-dependent receptor-like beta-barrel" evidence="7">
    <location>
        <begin position="592"/>
        <end position="1026"/>
    </location>
</feature>
<dbReference type="InterPro" id="IPR012910">
    <property type="entry name" value="Plug_dom"/>
</dbReference>
<dbReference type="SUPFAM" id="SSF56935">
    <property type="entry name" value="Porins"/>
    <property type="match status" value="1"/>
</dbReference>
<comment type="subcellular location">
    <subcellularLocation>
        <location evidence="1 4">Cell outer membrane</location>
    </subcellularLocation>
</comment>
<dbReference type="Gene3D" id="2.60.40.1120">
    <property type="entry name" value="Carboxypeptidase-like, regulatory domain"/>
    <property type="match status" value="1"/>
</dbReference>
<dbReference type="PANTHER" id="PTHR40980">
    <property type="entry name" value="PLUG DOMAIN-CONTAINING PROTEIN"/>
    <property type="match status" value="1"/>
</dbReference>
<accession>A0A845V8T9</accession>
<dbReference type="GO" id="GO:0009279">
    <property type="term" value="C:cell outer membrane"/>
    <property type="evidence" value="ECO:0007669"/>
    <property type="project" value="UniProtKB-SubCell"/>
</dbReference>
<evidence type="ECO:0000259" key="7">
    <source>
        <dbReference type="Pfam" id="PF00593"/>
    </source>
</evidence>
<feature type="domain" description="TonB-dependent receptor plug" evidence="8">
    <location>
        <begin position="251"/>
        <end position="349"/>
    </location>
</feature>
<evidence type="ECO:0000256" key="5">
    <source>
        <dbReference type="SAM" id="MobiDB-lite"/>
    </source>
</evidence>
<comment type="similarity">
    <text evidence="4">Belongs to the TonB-dependent receptor family.</text>
</comment>
<feature type="chain" id="PRO_5032478804" evidence="6">
    <location>
        <begin position="20"/>
        <end position="1058"/>
    </location>
</feature>
<dbReference type="EMBL" id="JAAGSC010000042">
    <property type="protein sequence ID" value="NDY96345.1"/>
    <property type="molecule type" value="Genomic_DNA"/>
</dbReference>
<keyword evidence="3" id="KW-0998">Cell outer membrane</keyword>
<evidence type="ECO:0000256" key="1">
    <source>
        <dbReference type="ARBA" id="ARBA00004442"/>
    </source>
</evidence>
<keyword evidence="6" id="KW-0732">Signal</keyword>
<dbReference type="InterPro" id="IPR036942">
    <property type="entry name" value="Beta-barrel_TonB_sf"/>
</dbReference>
<feature type="signal peptide" evidence="6">
    <location>
        <begin position="1"/>
        <end position="19"/>
    </location>
</feature>
<evidence type="ECO:0000256" key="6">
    <source>
        <dbReference type="SAM" id="SignalP"/>
    </source>
</evidence>
<comment type="caution">
    <text evidence="9">The sequence shown here is derived from an EMBL/GenBank/DDBJ whole genome shotgun (WGS) entry which is preliminary data.</text>
</comment>
<feature type="region of interest" description="Disordered" evidence="5">
    <location>
        <begin position="121"/>
        <end position="141"/>
    </location>
</feature>
<evidence type="ECO:0000256" key="4">
    <source>
        <dbReference type="RuleBase" id="RU003357"/>
    </source>
</evidence>
<evidence type="ECO:0000256" key="3">
    <source>
        <dbReference type="ARBA" id="ARBA00023237"/>
    </source>
</evidence>
<dbReference type="Proteomes" id="UP000484885">
    <property type="component" value="Unassembled WGS sequence"/>
</dbReference>
<dbReference type="InterPro" id="IPR000531">
    <property type="entry name" value="Beta-barrel_TonB"/>
</dbReference>
<keyword evidence="9" id="KW-0675">Receptor</keyword>
<evidence type="ECO:0000313" key="9">
    <source>
        <dbReference type="EMBL" id="NDY96345.1"/>
    </source>
</evidence>
<dbReference type="InterPro" id="IPR008969">
    <property type="entry name" value="CarboxyPept-like_regulatory"/>
</dbReference>
<dbReference type="Gene3D" id="2.40.170.20">
    <property type="entry name" value="TonB-dependent receptor, beta-barrel domain"/>
    <property type="match status" value="1"/>
</dbReference>
<dbReference type="Pfam" id="PF07715">
    <property type="entry name" value="Plug"/>
    <property type="match status" value="1"/>
</dbReference>
<keyword evidence="4" id="KW-0798">TonB box</keyword>
<evidence type="ECO:0000259" key="8">
    <source>
        <dbReference type="Pfam" id="PF07715"/>
    </source>
</evidence>
<name>A0A845V8T9_9GAMM</name>
<dbReference type="PANTHER" id="PTHR40980:SF5">
    <property type="entry name" value="TONB-DEPENDENT RECEPTOR"/>
    <property type="match status" value="1"/>
</dbReference>
<gene>
    <name evidence="9" type="ORF">G3I74_11450</name>
</gene>
<organism evidence="9 10">
    <name type="scientific">Wenzhouxiangella limi</name>
    <dbReference type="NCBI Taxonomy" id="2707351"/>
    <lineage>
        <taxon>Bacteria</taxon>
        <taxon>Pseudomonadati</taxon>
        <taxon>Pseudomonadota</taxon>
        <taxon>Gammaproteobacteria</taxon>
        <taxon>Chromatiales</taxon>
        <taxon>Wenzhouxiangellaceae</taxon>
        <taxon>Wenzhouxiangella</taxon>
    </lineage>
</organism>
<dbReference type="InterPro" id="IPR037066">
    <property type="entry name" value="Plug_dom_sf"/>
</dbReference>
<dbReference type="RefSeq" id="WP_164211746.1">
    <property type="nucleotide sequence ID" value="NZ_JAAGSC010000042.1"/>
</dbReference>
<keyword evidence="2 4" id="KW-0472">Membrane</keyword>
<reference evidence="9 10" key="1">
    <citation type="submission" date="2020-02" db="EMBL/GenBank/DDBJ databases">
        <authorList>
            <person name="Zhang X.-Y."/>
        </authorList>
    </citation>
    <scope>NUCLEOTIDE SEQUENCE [LARGE SCALE GENOMIC DNA]</scope>
    <source>
        <strain evidence="9 10">C33</strain>
    </source>
</reference>